<name>A0A2P4Z796_9HYPO</name>
<evidence type="ECO:0000313" key="3">
    <source>
        <dbReference type="Proteomes" id="UP000054821"/>
    </source>
</evidence>
<dbReference type="Proteomes" id="UP000054821">
    <property type="component" value="Unassembled WGS sequence"/>
</dbReference>
<organism evidence="2 3">
    <name type="scientific">Trichoderma gamsii</name>
    <dbReference type="NCBI Taxonomy" id="398673"/>
    <lineage>
        <taxon>Eukaryota</taxon>
        <taxon>Fungi</taxon>
        <taxon>Dikarya</taxon>
        <taxon>Ascomycota</taxon>
        <taxon>Pezizomycotina</taxon>
        <taxon>Sordariomycetes</taxon>
        <taxon>Hypocreomycetidae</taxon>
        <taxon>Hypocreales</taxon>
        <taxon>Hypocreaceae</taxon>
        <taxon>Trichoderma</taxon>
    </lineage>
</organism>
<evidence type="ECO:0000313" key="2">
    <source>
        <dbReference type="EMBL" id="PON20162.1"/>
    </source>
</evidence>
<dbReference type="RefSeq" id="XP_024404314.1">
    <property type="nucleotide sequence ID" value="XM_024550945.1"/>
</dbReference>
<dbReference type="InterPro" id="IPR022198">
    <property type="entry name" value="DUF3723"/>
</dbReference>
<feature type="compositionally biased region" description="Polar residues" evidence="1">
    <location>
        <begin position="630"/>
        <end position="643"/>
    </location>
</feature>
<feature type="region of interest" description="Disordered" evidence="1">
    <location>
        <begin position="630"/>
        <end position="691"/>
    </location>
</feature>
<keyword evidence="3" id="KW-1185">Reference proteome</keyword>
<feature type="compositionally biased region" description="Polar residues" evidence="1">
    <location>
        <begin position="673"/>
        <end position="685"/>
    </location>
</feature>
<feature type="compositionally biased region" description="Basic and acidic residues" evidence="1">
    <location>
        <begin position="1132"/>
        <end position="1144"/>
    </location>
</feature>
<feature type="compositionally biased region" description="Polar residues" evidence="1">
    <location>
        <begin position="860"/>
        <end position="870"/>
    </location>
</feature>
<feature type="region of interest" description="Disordered" evidence="1">
    <location>
        <begin position="852"/>
        <end position="916"/>
    </location>
</feature>
<feature type="region of interest" description="Disordered" evidence="1">
    <location>
        <begin position="1"/>
        <end position="38"/>
    </location>
</feature>
<protein>
    <submittedName>
        <fullName evidence="2">Uncharacterized protein</fullName>
    </submittedName>
</protein>
<feature type="region of interest" description="Disordered" evidence="1">
    <location>
        <begin position="128"/>
        <end position="147"/>
    </location>
</feature>
<feature type="compositionally biased region" description="Polar residues" evidence="1">
    <location>
        <begin position="21"/>
        <end position="35"/>
    </location>
</feature>
<proteinExistence type="predicted"/>
<gene>
    <name evidence="2" type="ORF">TGAM01_v210984</name>
</gene>
<feature type="compositionally biased region" description="Polar residues" evidence="1">
    <location>
        <begin position="1"/>
        <end position="13"/>
    </location>
</feature>
<sequence length="2116" mass="235233">MKRLSSNTHSTMSRPPKKRQQTSSSMTNPSNTAVRGSNVGRDIAIEELLSARTLASAHLLAVAKLPLDILSTRWREGKNRPVDEGHINSLCQSFVNRGIGRQDEGNFMKVACSAQAVTAIKTYLHQSRGQTENAAGSSEYDGANNRPYSTPEPLDFRAWAEATNELAEVLDGQHRLRAAQQALGLSDKSNRWWVCEVYDKDTLPSEVRLQLCMNRQELKLADRDGQIWTQLVSMFNSPESVIRGEENAVDICKRLGAALRLDGENATKLPNRMLIILRNEQWNQFTTSWCKTAIGKETFNASKWVNMIAHRLDHFWISRFQRVLDTLEALDREVDVNEGRWTPSDTILLSDWEALATLLPSGYTEESLDLVYRERRKPQGSKVGAAVKAKGKKSTGKGFLPWLNDNEVRQLVECIKRAGCPGFVHIKPILEIRKTDGKALGYIMRHVVAWVNPHPMDVKRTKNNKPPLCKDLKPAFQDVRGSSTTVAEIARLSIGLEEKVLEHALSLPKELDSLSGSILEEFPAEDEVNSAVYASRFVDSELWRGILKIVRDSLGPGFRPEWATGQQQGLDGESVIEAQEINMKKAVLAMVDQTSGTQDIIQHAWAQDGASLSRLKHMLGQTIEKWLTEESGTSMHNSDQLHQSIERPTKQRREQNESPAAPMVRDRGVGKNANASRGETRTSSGKYGLNNALSPQRIIPAAIQVSVQEPGDLSRGGGIRPGSPKVDKGLRANHQATRILPSSLGGGDDVDELMVLPPLRNNNTRTEVFRIPSRIHQGVAASRTAAKAPIKKLPGWAHGPFASHASHRSSTPSIDAFVYLDSDHDMVSPGDAVDSSGNGLEERRRRSKSLLIVTDEATDPPSTSNTQSNHAAGASEDLFRRESRFSPVPAQEDNYPDVGELHNNNTGEGRDDDDQVSSYDAIAIEDAEAEEEPPIEARVSARAPSYNLMRIEGAHFNGKEPTTPYSDCCVFHWTAGRPTANMYTTAAKFRRRVEQTISSAADAIKFIQRQHSVNYAAQSRKVDSGDEDAPDRVMPTFFLDFLAILGKPGEAVSKATDSHPLSSISISFKDWAAPYSSKHLNAALSFGLTGRTFKIGADGLGMTWFIVVAPDPRGATFGDGRREDEGGDTNSEPDRPNGRSERQNGRGAGSGERAKPKGTALKSWRAKRFIEYFHKCVSSTILGRGIEESWRLWSQETAQISLTDWATLQRALVSGWDESVVEMSVQDRFWAGTQLAFHAYGPPFDLRGRPSAPERDADGGAARLIHYAETAPGLRQLGLTVDAIFDLNAIDNIAYALAADINCLSNEEPSCLLADFKEVDDQYKDRKLANLTHYSLGFNPRHGNFTSSLPPDFIDNVLRTVCSNMSCENDNADIVTPGYFQGYSNIKKTVRFNPQDLLASQAIATAALSLPASGPGITPAAKKTQQKLLDQLTGENSPEARFRTIPFAREASRLEQCIEEGEYAFRMEQVITVSVSQLLPEHRSMPMVLRPMTQLISFFLTAQKEYTQVLRVFDPEAFPGVLCAYARLFELIAASMLAQFKRGGNAGLTVELGEAMAAVDRLGSFCFTGDKRVLPSTTFRYLGTMESIKNHAFPYIDPGRLNMAGQGRMNIKNWPGVQNRRVHLLQAASLQYHYGKQVAAGRESEARVQLLSQDAYAAAEYIEEVFRNQFVPEMRQFFAGRIRKLLQKRGRSVELSDEQREKLKKGRLCLDDWEATGQGGTASFSSERFGSIVAEINNALDEGQGQLKEAITNDKLEQEKYVDHILGALQSSSDKAMDRTLSSKNMTWLAVLSSLFRQTYSKRNPEKSTEQWRYHIGSALRRNRVEWTLGSSRGTITATIAQMVLPSMEKSSLVGWAMNLHPGSLKRKAVESEIARESKRHKAKETCIDFGCTFPLSGGLLDGLERGFKQLLENSGHMKAPHAGLTNHYKKAHRLLEDLQGKPEVELLCMLALTVGMTADMVVYNVPRGRGEDEVVGFAIAGKKVKQKRGGTRVALLAIRMLWFLEPDQFVWNKAQGQEKKVEEATMYSTQYVREATDQYKITNNMLATLGWINSRDNQLNARSEMLRIASPERLRARLRLLRSLMSSPADFIREVFQSDDPKWVDQCRAIINEKP</sequence>
<comment type="caution">
    <text evidence="2">The sequence shown here is derived from an EMBL/GenBank/DDBJ whole genome shotgun (WGS) entry which is preliminary data.</text>
</comment>
<dbReference type="EMBL" id="JPDN02000081">
    <property type="protein sequence ID" value="PON20162.1"/>
    <property type="molecule type" value="Genomic_DNA"/>
</dbReference>
<feature type="region of interest" description="Disordered" evidence="1">
    <location>
        <begin position="1115"/>
        <end position="1160"/>
    </location>
</feature>
<dbReference type="Pfam" id="PF12520">
    <property type="entry name" value="DUF3723"/>
    <property type="match status" value="1"/>
</dbReference>
<dbReference type="GeneID" id="29990815"/>
<feature type="compositionally biased region" description="Basic and acidic residues" evidence="1">
    <location>
        <begin position="644"/>
        <end position="656"/>
    </location>
</feature>
<reference evidence="2 3" key="1">
    <citation type="journal article" date="2016" name="Genome Announc.">
        <title>Draft Whole-Genome Sequence of Trichoderma gamsii T6085, a Promising Biocontrol Agent of Fusarium Head Blight on Wheat.</title>
        <authorList>
            <person name="Baroncelli R."/>
            <person name="Zapparata A."/>
            <person name="Piaggeschi G."/>
            <person name="Sarrocco S."/>
            <person name="Vannacci G."/>
        </authorList>
    </citation>
    <scope>NUCLEOTIDE SEQUENCE [LARGE SCALE GENOMIC DNA]</scope>
    <source>
        <strain evidence="2 3">T6085</strain>
    </source>
</reference>
<accession>A0A2P4Z796</accession>
<evidence type="ECO:0000256" key="1">
    <source>
        <dbReference type="SAM" id="MobiDB-lite"/>
    </source>
</evidence>